<dbReference type="GO" id="GO:0140825">
    <property type="term" value="F:lactoperoxidase activity"/>
    <property type="evidence" value="ECO:0007669"/>
    <property type="project" value="UniProtKB-EC"/>
</dbReference>
<comment type="cofactor">
    <cofactor evidence="14">
        <name>heme b</name>
        <dbReference type="ChEBI" id="CHEBI:60344"/>
    </cofactor>
    <text evidence="14">Binds 1 heme b (iron(II)-protoporphyrin IX) group per subunit.</text>
</comment>
<keyword evidence="6 14" id="KW-0106">Calcium</keyword>
<feature type="binding site" evidence="14">
    <location>
        <position position="369"/>
    </location>
    <ligand>
        <name>Ca(2+)</name>
        <dbReference type="ChEBI" id="CHEBI:29108"/>
        <label>2</label>
    </ligand>
</feature>
<dbReference type="AlphaFoldDB" id="A0A199UW50"/>
<evidence type="ECO:0000256" key="2">
    <source>
        <dbReference type="ARBA" id="ARBA00006873"/>
    </source>
</evidence>
<dbReference type="Pfam" id="PF00141">
    <property type="entry name" value="peroxidase"/>
    <property type="match status" value="1"/>
</dbReference>
<evidence type="ECO:0000256" key="8">
    <source>
        <dbReference type="ARBA" id="ARBA00023004"/>
    </source>
</evidence>
<dbReference type="PROSITE" id="PS00436">
    <property type="entry name" value="PEROXIDASE_2"/>
    <property type="match status" value="1"/>
</dbReference>
<protein>
    <submittedName>
        <fullName evidence="18">Peroxidase 5</fullName>
    </submittedName>
</protein>
<evidence type="ECO:0000256" key="9">
    <source>
        <dbReference type="ARBA" id="ARBA00023157"/>
    </source>
</evidence>
<organism evidence="18 19">
    <name type="scientific">Ananas comosus</name>
    <name type="common">Pineapple</name>
    <name type="synonym">Ananas ananas</name>
    <dbReference type="NCBI Taxonomy" id="4615"/>
    <lineage>
        <taxon>Eukaryota</taxon>
        <taxon>Viridiplantae</taxon>
        <taxon>Streptophyta</taxon>
        <taxon>Embryophyta</taxon>
        <taxon>Tracheophyta</taxon>
        <taxon>Spermatophyta</taxon>
        <taxon>Magnoliopsida</taxon>
        <taxon>Liliopsida</taxon>
        <taxon>Poales</taxon>
        <taxon>Bromeliaceae</taxon>
        <taxon>Bromelioideae</taxon>
        <taxon>Ananas</taxon>
    </lineage>
</organism>
<dbReference type="Gene3D" id="1.10.420.10">
    <property type="entry name" value="Peroxidase, domain 2"/>
    <property type="match status" value="1"/>
</dbReference>
<feature type="disulfide bond" evidence="16">
    <location>
        <begin position="152"/>
        <end position="231"/>
    </location>
</feature>
<dbReference type="SUPFAM" id="SSF48113">
    <property type="entry name" value="Heme-dependent peroxidases"/>
    <property type="match status" value="1"/>
</dbReference>
<feature type="disulfide bond" evidence="16">
    <location>
        <begin position="316"/>
        <end position="348"/>
    </location>
</feature>
<keyword evidence="4" id="KW-0349">Heme</keyword>
<evidence type="ECO:0000256" key="14">
    <source>
        <dbReference type="PIRSR" id="PIRSR600823-3"/>
    </source>
</evidence>
<evidence type="ECO:0000256" key="12">
    <source>
        <dbReference type="PIRSR" id="PIRSR600823-1"/>
    </source>
</evidence>
<dbReference type="InterPro" id="IPR010255">
    <property type="entry name" value="Haem_peroxidase_sf"/>
</dbReference>
<accession>A0A199UW50</accession>
<feature type="domain" description="Plant heme peroxidase family profile" evidence="17">
    <location>
        <begin position="142"/>
        <end position="447"/>
    </location>
</feature>
<dbReference type="PROSITE" id="PS50873">
    <property type="entry name" value="PEROXIDASE_4"/>
    <property type="match status" value="1"/>
</dbReference>
<evidence type="ECO:0000313" key="19">
    <source>
        <dbReference type="Proteomes" id="UP000092600"/>
    </source>
</evidence>
<feature type="disulfide bond" evidence="16">
    <location>
        <begin position="185"/>
        <end position="188"/>
    </location>
</feature>
<name>A0A199UW50_ANACO</name>
<dbReference type="FunFam" id="1.10.420.10:FF:000001">
    <property type="entry name" value="Peroxidase"/>
    <property type="match status" value="1"/>
</dbReference>
<feature type="binding site" evidence="14">
    <location>
        <position position="191"/>
    </location>
    <ligand>
        <name>Ca(2+)</name>
        <dbReference type="ChEBI" id="CHEBI:29108"/>
        <label>1</label>
    </ligand>
</feature>
<feature type="active site" description="Proton acceptor" evidence="12">
    <location>
        <position position="183"/>
    </location>
</feature>
<sequence>FSGKSYTGDNDIFSILSDISRNCTFNKHERSSGIKVELVHLFSLSPPLTQIAEPRRILAEWYFPNEEKTPEIPNKISPFLPPQTFRALPNLILPEESAAVVVAAAAAVTMNKDVLTVLVFLLVVAIARHATASVELRETASRLRVGYYNSTCPKAEEIVREAVTARHAVDPTIAAGLIRLYFHDCFGCDASILLDETPSGDPVEKSSSANGFTLRGLDVIDAAKSALESACPATVSCADVLAFAARDAAALAGLRRYAVPAGRRDGVVSLASDVPSGLPSPAYSVDNMTALFARKGFSPAEMVVLAGAHSVGGAHCVAFSNRLYNFSATAEQDPAMDATYAAHLRTLCPLPATLADVAKQPKVDFDPRTATTLDTSYYVGLQTGRGLLASDQALMRDRRARAIVQRMAQDPRKWARKFAKAMVKLGEVEVLVGDKEGQIRTDCRFVNADTDIPFFGIIPGGIL</sequence>
<evidence type="ECO:0000256" key="7">
    <source>
        <dbReference type="ARBA" id="ARBA00023002"/>
    </source>
</evidence>
<gene>
    <name evidence="18" type="ORF">ACMD2_24071</name>
</gene>
<feature type="binding site" evidence="13">
    <location>
        <position position="279"/>
    </location>
    <ligand>
        <name>substrate</name>
    </ligand>
</feature>
<evidence type="ECO:0000256" key="5">
    <source>
        <dbReference type="ARBA" id="ARBA00022723"/>
    </source>
</evidence>
<dbReference type="InterPro" id="IPR019794">
    <property type="entry name" value="Peroxidases_AS"/>
</dbReference>
<comment type="caution">
    <text evidence="18">The sequence shown here is derived from an EMBL/GenBank/DDBJ whole genome shotgun (WGS) entry which is preliminary data.</text>
</comment>
<dbReference type="GO" id="GO:0042744">
    <property type="term" value="P:hydrogen peroxide catabolic process"/>
    <property type="evidence" value="ECO:0007669"/>
    <property type="project" value="UniProtKB-KW"/>
</dbReference>
<dbReference type="GO" id="GO:0006979">
    <property type="term" value="P:response to oxidative stress"/>
    <property type="evidence" value="ECO:0007669"/>
    <property type="project" value="InterPro"/>
</dbReference>
<evidence type="ECO:0000256" key="13">
    <source>
        <dbReference type="PIRSR" id="PIRSR600823-2"/>
    </source>
</evidence>
<evidence type="ECO:0000256" key="15">
    <source>
        <dbReference type="PIRSR" id="PIRSR600823-4"/>
    </source>
</evidence>
<feature type="binding site" evidence="14">
    <location>
        <position position="189"/>
    </location>
    <ligand>
        <name>Ca(2+)</name>
        <dbReference type="ChEBI" id="CHEBI:29108"/>
        <label>1</label>
    </ligand>
</feature>
<dbReference type="GO" id="GO:0046872">
    <property type="term" value="F:metal ion binding"/>
    <property type="evidence" value="ECO:0007669"/>
    <property type="project" value="UniProtKB-KW"/>
</dbReference>
<feature type="disulfide bond" evidence="16">
    <location>
        <begin position="237"/>
        <end position="443"/>
    </location>
</feature>
<comment type="cofactor">
    <cofactor evidence="14">
        <name>Ca(2+)</name>
        <dbReference type="ChEBI" id="CHEBI:29108"/>
    </cofactor>
    <text evidence="14">Binds 2 calcium ions per subunit.</text>
</comment>
<dbReference type="Proteomes" id="UP000092600">
    <property type="component" value="Unassembled WGS sequence"/>
</dbReference>
<feature type="non-terminal residue" evidence="18">
    <location>
        <position position="1"/>
    </location>
</feature>
<feature type="binding site" evidence="14">
    <location>
        <position position="184"/>
    </location>
    <ligand>
        <name>Ca(2+)</name>
        <dbReference type="ChEBI" id="CHEBI:29108"/>
        <label>1</label>
    </ligand>
</feature>
<evidence type="ECO:0000256" key="16">
    <source>
        <dbReference type="PIRSR" id="PIRSR600823-5"/>
    </source>
</evidence>
<keyword evidence="11" id="KW-0376">Hydrogen peroxide</keyword>
<evidence type="ECO:0000256" key="4">
    <source>
        <dbReference type="ARBA" id="ARBA00022617"/>
    </source>
</evidence>
<dbReference type="EMBL" id="LSRQ01004694">
    <property type="protein sequence ID" value="OAY68860.1"/>
    <property type="molecule type" value="Genomic_DNA"/>
</dbReference>
<dbReference type="InterPro" id="IPR000823">
    <property type="entry name" value="Peroxidase_pln"/>
</dbReference>
<keyword evidence="5 14" id="KW-0479">Metal-binding</keyword>
<feature type="binding site" description="axial binding residue" evidence="14">
    <location>
        <position position="309"/>
    </location>
    <ligand>
        <name>heme b</name>
        <dbReference type="ChEBI" id="CHEBI:60344"/>
    </ligand>
    <ligandPart>
        <name>Fe</name>
        <dbReference type="ChEBI" id="CHEBI:18248"/>
    </ligandPart>
</feature>
<dbReference type="STRING" id="4615.A0A199UW50"/>
<feature type="binding site" evidence="14">
    <location>
        <position position="374"/>
    </location>
    <ligand>
        <name>Ca(2+)</name>
        <dbReference type="ChEBI" id="CHEBI:29108"/>
        <label>2</label>
    </ligand>
</feature>
<dbReference type="PROSITE" id="PS00435">
    <property type="entry name" value="PEROXIDASE_1"/>
    <property type="match status" value="1"/>
</dbReference>
<dbReference type="InterPro" id="IPR033905">
    <property type="entry name" value="Secretory_peroxidase"/>
</dbReference>
<evidence type="ECO:0000256" key="3">
    <source>
        <dbReference type="ARBA" id="ARBA00022559"/>
    </source>
</evidence>
<keyword evidence="8 14" id="KW-0408">Iron</keyword>
<dbReference type="GO" id="GO:0020037">
    <property type="term" value="F:heme binding"/>
    <property type="evidence" value="ECO:0007669"/>
    <property type="project" value="InterPro"/>
</dbReference>
<keyword evidence="7" id="KW-0560">Oxidoreductase</keyword>
<feature type="binding site" evidence="14">
    <location>
        <position position="187"/>
    </location>
    <ligand>
        <name>Ca(2+)</name>
        <dbReference type="ChEBI" id="CHEBI:29108"/>
        <label>1</label>
    </ligand>
</feature>
<evidence type="ECO:0000256" key="10">
    <source>
        <dbReference type="ARBA" id="ARBA00023283"/>
    </source>
</evidence>
<dbReference type="PANTHER" id="PTHR31517">
    <property type="match status" value="1"/>
</dbReference>
<feature type="binding site" evidence="14">
    <location>
        <position position="204"/>
    </location>
    <ligand>
        <name>Ca(2+)</name>
        <dbReference type="ChEBI" id="CHEBI:29108"/>
        <label>1</label>
    </ligand>
</feature>
<dbReference type="InterPro" id="IPR019793">
    <property type="entry name" value="Peroxidases_heam-ligand_BS"/>
</dbReference>
<comment type="similarity">
    <text evidence="2">Belongs to the peroxidase family. Ascorbate peroxidase subfamily.</text>
</comment>
<comment type="catalytic activity">
    <reaction evidence="1">
        <text>2 a phenolic donor + H2O2 = 2 a phenolic radical donor + 2 H2O</text>
        <dbReference type="Rhea" id="RHEA:56136"/>
        <dbReference type="ChEBI" id="CHEBI:15377"/>
        <dbReference type="ChEBI" id="CHEBI:16240"/>
        <dbReference type="ChEBI" id="CHEBI:139520"/>
        <dbReference type="ChEBI" id="CHEBI:139521"/>
        <dbReference type="EC" id="1.11.1.7"/>
    </reaction>
</comment>
<proteinExistence type="inferred from homology"/>
<keyword evidence="9 16" id="KW-1015">Disulfide bond</keyword>
<feature type="site" description="Transition state stabilizer" evidence="15">
    <location>
        <position position="179"/>
    </location>
</feature>
<evidence type="ECO:0000256" key="11">
    <source>
        <dbReference type="ARBA" id="ARBA00023324"/>
    </source>
</evidence>
<evidence type="ECO:0000313" key="18">
    <source>
        <dbReference type="EMBL" id="OAY68860.1"/>
    </source>
</evidence>
<dbReference type="PRINTS" id="PR00458">
    <property type="entry name" value="PEROXIDASE"/>
</dbReference>
<evidence type="ECO:0000256" key="1">
    <source>
        <dbReference type="ARBA" id="ARBA00000189"/>
    </source>
</evidence>
<dbReference type="InterPro" id="IPR002016">
    <property type="entry name" value="Haem_peroxidase"/>
</dbReference>
<keyword evidence="3 18" id="KW-0575">Peroxidase</keyword>
<feature type="binding site" evidence="14">
    <location>
        <position position="366"/>
    </location>
    <ligand>
        <name>Ca(2+)</name>
        <dbReference type="ChEBI" id="CHEBI:29108"/>
        <label>2</label>
    </ligand>
</feature>
<keyword evidence="10" id="KW-0873">Pyrrolidone carboxylic acid</keyword>
<evidence type="ECO:0000259" key="17">
    <source>
        <dbReference type="PROSITE" id="PS50873"/>
    </source>
</evidence>
<dbReference type="Gene3D" id="1.10.520.10">
    <property type="match status" value="1"/>
</dbReference>
<dbReference type="CDD" id="cd00693">
    <property type="entry name" value="secretory_peroxidase"/>
    <property type="match status" value="1"/>
</dbReference>
<reference evidence="18 19" key="1">
    <citation type="journal article" date="2016" name="DNA Res.">
        <title>The draft genome of MD-2 pineapple using hybrid error correction of long reads.</title>
        <authorList>
            <person name="Redwan R.M."/>
            <person name="Saidin A."/>
            <person name="Kumar S.V."/>
        </authorList>
    </citation>
    <scope>NUCLEOTIDE SEQUENCE [LARGE SCALE GENOMIC DNA]</scope>
    <source>
        <strain evidence="19">cv. MD2</strain>
        <tissue evidence="18">Leaf</tissue>
    </source>
</reference>
<dbReference type="PANTHER" id="PTHR31517:SF84">
    <property type="entry name" value="PEROXIDASE"/>
    <property type="match status" value="1"/>
</dbReference>
<evidence type="ECO:0000256" key="6">
    <source>
        <dbReference type="ARBA" id="ARBA00022837"/>
    </source>
</evidence>
<dbReference type="PRINTS" id="PR00461">
    <property type="entry name" value="PLPEROXIDASE"/>
</dbReference>